<feature type="transmembrane region" description="Helical" evidence="6">
    <location>
        <begin position="358"/>
        <end position="379"/>
    </location>
</feature>
<name>A0AA41WAH8_9GAMM</name>
<evidence type="ECO:0000256" key="3">
    <source>
        <dbReference type="ARBA" id="ARBA00022692"/>
    </source>
</evidence>
<dbReference type="InterPro" id="IPR044644">
    <property type="entry name" value="DinF-like"/>
</dbReference>
<proteinExistence type="inferred from homology"/>
<sequence>MTNLTWRSAVLHRQIGSIAIPMVLANLTVPLLGLVDTAVIGHLDSVVYLGGVAVGSMVVTLIYWLAGFLRMSTTGSTAQALGRNDAVGQSQILLQGLGIAFSLGLMLVVFWQPIWWLARELMQASVEVAEQAKVYFSIRIFGAPAALANLVFIGWLIGRQKSQAVMRLVILTNVVNITLDVVFVVFLGFGVAGAASATVCADLFAMLFAGRLCFKQLPDIKQQIPFYRQWGAWQNIKPLLSMNRDILMRSLALQMCLAFMTAQAARLGDVTVAANAVLMNFLMLISYGLDGVAYSAEAMVGQSVGERNQQRLKTSIAANAFWSLALAIIFAFGFAFGGAPLINLLTNLPDVQHVASEYLIYMIIMPLAGVGCFLLDGIFVGLTATKTMRNTMVLSSVGVFFPVWWATQSLGNHALWIAFLSFLAARSLTLGFCLIKRISPEKN</sequence>
<comment type="similarity">
    <text evidence="2">Belongs to the multi antimicrobial extrusion (MATE) (TC 2.A.66.1) family.</text>
</comment>
<dbReference type="GO" id="GO:0015297">
    <property type="term" value="F:antiporter activity"/>
    <property type="evidence" value="ECO:0007669"/>
    <property type="project" value="InterPro"/>
</dbReference>
<reference evidence="7 8" key="1">
    <citation type="journal article" date="2013" name="Antonie Van Leeuwenhoek">
        <title>Echinimonas agarilytica gen. nov., sp. nov., a new gammaproteobacterium isolated from the sea urchin Strongylocentrotus intermedius.</title>
        <authorList>
            <person name="Nedashkovskaya O.I."/>
            <person name="Stenkova A.M."/>
            <person name="Zhukova N.V."/>
            <person name="Van Trappen S."/>
            <person name="Lee J.S."/>
            <person name="Kim S.B."/>
        </authorList>
    </citation>
    <scope>NUCLEOTIDE SEQUENCE [LARGE SCALE GENOMIC DNA]</scope>
    <source>
        <strain evidence="7 8">KMM 6351</strain>
    </source>
</reference>
<feature type="transmembrane region" description="Helical" evidence="6">
    <location>
        <begin position="413"/>
        <end position="435"/>
    </location>
</feature>
<feature type="transmembrane region" description="Helical" evidence="6">
    <location>
        <begin position="47"/>
        <end position="71"/>
    </location>
</feature>
<dbReference type="GO" id="GO:0042910">
    <property type="term" value="F:xenobiotic transmembrane transporter activity"/>
    <property type="evidence" value="ECO:0007669"/>
    <property type="project" value="InterPro"/>
</dbReference>
<dbReference type="NCBIfam" id="TIGR00797">
    <property type="entry name" value="matE"/>
    <property type="match status" value="1"/>
</dbReference>
<evidence type="ECO:0000313" key="8">
    <source>
        <dbReference type="Proteomes" id="UP001165393"/>
    </source>
</evidence>
<feature type="transmembrane region" description="Helical" evidence="6">
    <location>
        <begin position="134"/>
        <end position="156"/>
    </location>
</feature>
<feature type="transmembrane region" description="Helical" evidence="6">
    <location>
        <begin position="92"/>
        <end position="114"/>
    </location>
</feature>
<feature type="transmembrane region" description="Helical" evidence="6">
    <location>
        <begin position="168"/>
        <end position="189"/>
    </location>
</feature>
<evidence type="ECO:0000313" key="7">
    <source>
        <dbReference type="EMBL" id="MCM2680909.1"/>
    </source>
</evidence>
<accession>A0AA41WAH8</accession>
<keyword evidence="8" id="KW-1185">Reference proteome</keyword>
<keyword evidence="4 6" id="KW-1133">Transmembrane helix</keyword>
<comment type="subcellular location">
    <subcellularLocation>
        <location evidence="1">Membrane</location>
        <topology evidence="1">Multi-pass membrane protein</topology>
    </subcellularLocation>
</comment>
<dbReference type="Pfam" id="PF01554">
    <property type="entry name" value="MatE"/>
    <property type="match status" value="2"/>
</dbReference>
<evidence type="ECO:0000256" key="2">
    <source>
        <dbReference type="ARBA" id="ARBA00010199"/>
    </source>
</evidence>
<evidence type="ECO:0000256" key="1">
    <source>
        <dbReference type="ARBA" id="ARBA00004141"/>
    </source>
</evidence>
<feature type="transmembrane region" description="Helical" evidence="6">
    <location>
        <begin position="195"/>
        <end position="214"/>
    </location>
</feature>
<feature type="transmembrane region" description="Helical" evidence="6">
    <location>
        <begin position="15"/>
        <end position="35"/>
    </location>
</feature>
<feature type="transmembrane region" description="Helical" evidence="6">
    <location>
        <begin position="316"/>
        <end position="338"/>
    </location>
</feature>
<dbReference type="EMBL" id="JAMQGP010000008">
    <property type="protein sequence ID" value="MCM2680909.1"/>
    <property type="molecule type" value="Genomic_DNA"/>
</dbReference>
<comment type="caution">
    <text evidence="7">The sequence shown here is derived from an EMBL/GenBank/DDBJ whole genome shotgun (WGS) entry which is preliminary data.</text>
</comment>
<dbReference type="PANTHER" id="PTHR42893">
    <property type="entry name" value="PROTEIN DETOXIFICATION 44, CHLOROPLASTIC-RELATED"/>
    <property type="match status" value="1"/>
</dbReference>
<dbReference type="AlphaFoldDB" id="A0AA41WAH8"/>
<organism evidence="7 8">
    <name type="scientific">Echinimonas agarilytica</name>
    <dbReference type="NCBI Taxonomy" id="1215918"/>
    <lineage>
        <taxon>Bacteria</taxon>
        <taxon>Pseudomonadati</taxon>
        <taxon>Pseudomonadota</taxon>
        <taxon>Gammaproteobacteria</taxon>
        <taxon>Alteromonadales</taxon>
        <taxon>Echinimonadaceae</taxon>
        <taxon>Echinimonas</taxon>
    </lineage>
</organism>
<keyword evidence="5 6" id="KW-0472">Membrane</keyword>
<dbReference type="GO" id="GO:0005886">
    <property type="term" value="C:plasma membrane"/>
    <property type="evidence" value="ECO:0007669"/>
    <property type="project" value="TreeGrafter"/>
</dbReference>
<evidence type="ECO:0000256" key="5">
    <source>
        <dbReference type="ARBA" id="ARBA00023136"/>
    </source>
</evidence>
<protein>
    <submittedName>
        <fullName evidence="7">MATE family efflux transporter</fullName>
    </submittedName>
</protein>
<gene>
    <name evidence="7" type="ORF">NAF29_14735</name>
</gene>
<dbReference type="Proteomes" id="UP001165393">
    <property type="component" value="Unassembled WGS sequence"/>
</dbReference>
<feature type="transmembrane region" description="Helical" evidence="6">
    <location>
        <begin position="391"/>
        <end position="407"/>
    </location>
</feature>
<dbReference type="CDD" id="cd13136">
    <property type="entry name" value="MATE_DinF_like"/>
    <property type="match status" value="1"/>
</dbReference>
<keyword evidence="3 6" id="KW-0812">Transmembrane</keyword>
<dbReference type="PANTHER" id="PTHR42893:SF46">
    <property type="entry name" value="PROTEIN DETOXIFICATION 44, CHLOROPLASTIC"/>
    <property type="match status" value="1"/>
</dbReference>
<evidence type="ECO:0000256" key="6">
    <source>
        <dbReference type="SAM" id="Phobius"/>
    </source>
</evidence>
<evidence type="ECO:0000256" key="4">
    <source>
        <dbReference type="ARBA" id="ARBA00022989"/>
    </source>
</evidence>
<dbReference type="RefSeq" id="WP_251262393.1">
    <property type="nucleotide sequence ID" value="NZ_JAMQGP010000008.1"/>
</dbReference>
<dbReference type="InterPro" id="IPR002528">
    <property type="entry name" value="MATE_fam"/>
</dbReference>